<accession>A0ABP0CU97</accession>
<organism evidence="1 2">
    <name type="scientific">Sporothrix bragantina</name>
    <dbReference type="NCBI Taxonomy" id="671064"/>
    <lineage>
        <taxon>Eukaryota</taxon>
        <taxon>Fungi</taxon>
        <taxon>Dikarya</taxon>
        <taxon>Ascomycota</taxon>
        <taxon>Pezizomycotina</taxon>
        <taxon>Sordariomycetes</taxon>
        <taxon>Sordariomycetidae</taxon>
        <taxon>Ophiostomatales</taxon>
        <taxon>Ophiostomataceae</taxon>
        <taxon>Sporothrix</taxon>
    </lineage>
</organism>
<sequence>MAPASSSTASSTIATATCPPGNSLPEITTLPIPLNVSVVVIPGSNASDPAMVACCSPNPVSVVEGCYEWCHLPQQLNNDYQWFDSCLVMNGRNINKSSITGFHSANAALGRLSPTTTVAGLGVWALVVSGLAGALFCA</sequence>
<evidence type="ECO:0000313" key="1">
    <source>
        <dbReference type="EMBL" id="CAK7235496.1"/>
    </source>
</evidence>
<gene>
    <name evidence="1" type="ORF">SBRCBS47491_009312</name>
</gene>
<reference evidence="1 2" key="1">
    <citation type="submission" date="2024-01" db="EMBL/GenBank/DDBJ databases">
        <authorList>
            <person name="Allen C."/>
            <person name="Tagirdzhanova G."/>
        </authorList>
    </citation>
    <scope>NUCLEOTIDE SEQUENCE [LARGE SCALE GENOMIC DNA]</scope>
</reference>
<dbReference type="EMBL" id="CAWUHC010000142">
    <property type="protein sequence ID" value="CAK7235496.1"/>
    <property type="molecule type" value="Genomic_DNA"/>
</dbReference>
<evidence type="ECO:0000313" key="2">
    <source>
        <dbReference type="Proteomes" id="UP001642406"/>
    </source>
</evidence>
<proteinExistence type="predicted"/>
<protein>
    <submittedName>
        <fullName evidence="1">Uncharacterized protein</fullName>
    </submittedName>
</protein>
<name>A0ABP0CU97_9PEZI</name>
<dbReference type="Proteomes" id="UP001642406">
    <property type="component" value="Unassembled WGS sequence"/>
</dbReference>
<keyword evidence="2" id="KW-1185">Reference proteome</keyword>
<comment type="caution">
    <text evidence="1">The sequence shown here is derived from an EMBL/GenBank/DDBJ whole genome shotgun (WGS) entry which is preliminary data.</text>
</comment>